<sequence length="52" mass="5157">MRGANGLTRREFLRLSAGAAGGTALASSAAGCGVGARDRGTNGITYWASNQG</sequence>
<proteinExistence type="predicted"/>
<dbReference type="PROSITE" id="PS51257">
    <property type="entry name" value="PROKAR_LIPOPROTEIN"/>
    <property type="match status" value="1"/>
</dbReference>
<dbReference type="PROSITE" id="PS51318">
    <property type="entry name" value="TAT"/>
    <property type="match status" value="1"/>
</dbReference>
<organism evidence="1">
    <name type="scientific">uncultured Rubrobacteraceae bacterium</name>
    <dbReference type="NCBI Taxonomy" id="349277"/>
    <lineage>
        <taxon>Bacteria</taxon>
        <taxon>Bacillati</taxon>
        <taxon>Actinomycetota</taxon>
        <taxon>Rubrobacteria</taxon>
        <taxon>Rubrobacterales</taxon>
        <taxon>Rubrobacteraceae</taxon>
        <taxon>environmental samples</taxon>
    </lineage>
</organism>
<gene>
    <name evidence="1" type="ORF">AVDCRST_MAG02-4217</name>
</gene>
<name>A0A6J4RTT6_9ACTN</name>
<evidence type="ECO:0008006" key="2">
    <source>
        <dbReference type="Google" id="ProtNLM"/>
    </source>
</evidence>
<accession>A0A6J4RTT6</accession>
<dbReference type="EMBL" id="CADCVH010000117">
    <property type="protein sequence ID" value="CAA9477138.1"/>
    <property type="molecule type" value="Genomic_DNA"/>
</dbReference>
<feature type="non-terminal residue" evidence="1">
    <location>
        <position position="52"/>
    </location>
</feature>
<reference evidence="1" key="1">
    <citation type="submission" date="2020-02" db="EMBL/GenBank/DDBJ databases">
        <authorList>
            <person name="Meier V. D."/>
        </authorList>
    </citation>
    <scope>NUCLEOTIDE SEQUENCE</scope>
    <source>
        <strain evidence="1">AVDCRST_MAG02</strain>
    </source>
</reference>
<protein>
    <recommendedName>
        <fullName evidence="2">Twin-arginine translocation signal domain-containing protein</fullName>
    </recommendedName>
</protein>
<evidence type="ECO:0000313" key="1">
    <source>
        <dbReference type="EMBL" id="CAA9477138.1"/>
    </source>
</evidence>
<dbReference type="AlphaFoldDB" id="A0A6J4RTT6"/>
<dbReference type="InterPro" id="IPR006311">
    <property type="entry name" value="TAT_signal"/>
</dbReference>